<dbReference type="Gene3D" id="2.30.30.40">
    <property type="entry name" value="SH3 Domains"/>
    <property type="match status" value="1"/>
</dbReference>
<comment type="caution">
    <text evidence="9">The sequence shown here is derived from an EMBL/GenBank/DDBJ whole genome shotgun (WGS) entry which is preliminary data.</text>
</comment>
<dbReference type="PRINTS" id="PR00452">
    <property type="entry name" value="SH3DOMAIN"/>
</dbReference>
<feature type="compositionally biased region" description="Polar residues" evidence="6">
    <location>
        <begin position="260"/>
        <end position="289"/>
    </location>
</feature>
<dbReference type="Pfam" id="PF14604">
    <property type="entry name" value="SH3_9"/>
    <property type="match status" value="1"/>
</dbReference>
<dbReference type="SUPFAM" id="SSF103657">
    <property type="entry name" value="BAR/IMD domain-like"/>
    <property type="match status" value="1"/>
</dbReference>
<dbReference type="Pfam" id="PF03114">
    <property type="entry name" value="BAR"/>
    <property type="match status" value="1"/>
</dbReference>
<dbReference type="GO" id="GO:0031097">
    <property type="term" value="C:medial cortex"/>
    <property type="evidence" value="ECO:0007669"/>
    <property type="project" value="TreeGrafter"/>
</dbReference>
<feature type="compositionally biased region" description="Pro residues" evidence="6">
    <location>
        <begin position="446"/>
        <end position="466"/>
    </location>
</feature>
<evidence type="ECO:0000313" key="10">
    <source>
        <dbReference type="Proteomes" id="UP001151582"/>
    </source>
</evidence>
<dbReference type="InterPro" id="IPR046982">
    <property type="entry name" value="BIN3/RVS161-like"/>
</dbReference>
<evidence type="ECO:0000256" key="5">
    <source>
        <dbReference type="PROSITE-ProRule" id="PRU00192"/>
    </source>
</evidence>
<dbReference type="PANTHER" id="PTHR47174">
    <property type="entry name" value="BRIDGING INTEGRATOR 3"/>
    <property type="match status" value="1"/>
</dbReference>
<feature type="domain" description="BAR" evidence="8">
    <location>
        <begin position="9"/>
        <end position="237"/>
    </location>
</feature>
<dbReference type="AlphaFoldDB" id="A0A9W8B552"/>
<sequence>MLKFKQWTGEKMGLSEKTKESEEFAALREVTESKKSAVDGLENAVRMFIEQSAEKRKGSSDSSKIKVTPVENLGNTMMGIGRAFSERSLLGQTMLKVGESQEQISRALEDFIMEIKDPFSRNINEFRRQLDEFALLKKKLKSRRLEYDAKAAKTKGNKKDRPDLDEETRLAQQKYEDTYDQMLALMLQLEDDEDMYLEDLTAFYHAEIAYHRKAVVALEEISEWMQSATSLKRKSARERFNIDVPQRDHEREATDAPNGLSRQSSRADYPPSSSVGRKNSMASMATSSHYGADDEKTEMYNYAHGVDPIDHDGDLRLAGTRGSSSSRSTRASVLPPSAPTARQRATPAFQPDAVYRKAVYDFDASADDELSFREGDIIIVAQELDDEGWWEGEVHDPHTGRVCKGMFPVNYTEEHIVEPSPPPSEPEEPRPRLPSRANSMRSDAQLPPPPPYHEEPVPTPPPPPAAPAMTKPLVSATNHRAPPPPPTSAPSVVASRLGRPPVVPASQVQTKAVSAAASMMAAKASAAPSQATASVCSTCGCDEYTANVFRKNICSNCFHNH</sequence>
<accession>A0A9W8B552</accession>
<dbReference type="PROSITE" id="PS51021">
    <property type="entry name" value="BAR"/>
    <property type="match status" value="1"/>
</dbReference>
<dbReference type="GO" id="GO:0008289">
    <property type="term" value="F:lipid binding"/>
    <property type="evidence" value="ECO:0007669"/>
    <property type="project" value="TreeGrafter"/>
</dbReference>
<dbReference type="InterPro" id="IPR004148">
    <property type="entry name" value="BAR_dom"/>
</dbReference>
<dbReference type="InterPro" id="IPR027267">
    <property type="entry name" value="AH/BAR_dom_sf"/>
</dbReference>
<feature type="region of interest" description="Disordered" evidence="6">
    <location>
        <begin position="239"/>
        <end position="292"/>
    </location>
</feature>
<dbReference type="GO" id="GO:0015629">
    <property type="term" value="C:actin cytoskeleton"/>
    <property type="evidence" value="ECO:0007669"/>
    <property type="project" value="TreeGrafter"/>
</dbReference>
<dbReference type="OrthoDB" id="14167at2759"/>
<dbReference type="GO" id="GO:0051666">
    <property type="term" value="P:actin cortical patch localization"/>
    <property type="evidence" value="ECO:0007669"/>
    <property type="project" value="InterPro"/>
</dbReference>
<evidence type="ECO:0000256" key="1">
    <source>
        <dbReference type="ARBA" id="ARBA00004245"/>
    </source>
</evidence>
<feature type="region of interest" description="Disordered" evidence="6">
    <location>
        <begin position="1"/>
        <end position="20"/>
    </location>
</feature>
<dbReference type="InterPro" id="IPR001452">
    <property type="entry name" value="SH3_domain"/>
</dbReference>
<dbReference type="EMBL" id="JANBQB010000630">
    <property type="protein sequence ID" value="KAJ1974615.1"/>
    <property type="molecule type" value="Genomic_DNA"/>
</dbReference>
<keyword evidence="3" id="KW-0963">Cytoplasm</keyword>
<evidence type="ECO:0000313" key="9">
    <source>
        <dbReference type="EMBL" id="KAJ1974615.1"/>
    </source>
</evidence>
<proteinExistence type="predicted"/>
<dbReference type="PROSITE" id="PS50002">
    <property type="entry name" value="SH3"/>
    <property type="match status" value="1"/>
</dbReference>
<feature type="compositionally biased region" description="Basic and acidic residues" evidence="6">
    <location>
        <begin position="239"/>
        <end position="254"/>
    </location>
</feature>
<feature type="compositionally biased region" description="Low complexity" evidence="6">
    <location>
        <begin position="316"/>
        <end position="332"/>
    </location>
</feature>
<evidence type="ECO:0000259" key="7">
    <source>
        <dbReference type="PROSITE" id="PS50002"/>
    </source>
</evidence>
<dbReference type="GO" id="GO:0097320">
    <property type="term" value="P:plasma membrane tubulation"/>
    <property type="evidence" value="ECO:0007669"/>
    <property type="project" value="TreeGrafter"/>
</dbReference>
<keyword evidence="2 5" id="KW-0728">SH3 domain</keyword>
<dbReference type="CDD" id="cd00174">
    <property type="entry name" value="SH3"/>
    <property type="match status" value="1"/>
</dbReference>
<organism evidence="9 10">
    <name type="scientific">Dimargaris verticillata</name>
    <dbReference type="NCBI Taxonomy" id="2761393"/>
    <lineage>
        <taxon>Eukaryota</taxon>
        <taxon>Fungi</taxon>
        <taxon>Fungi incertae sedis</taxon>
        <taxon>Zoopagomycota</taxon>
        <taxon>Kickxellomycotina</taxon>
        <taxon>Dimargaritomycetes</taxon>
        <taxon>Dimargaritales</taxon>
        <taxon>Dimargaritaceae</taxon>
        <taxon>Dimargaris</taxon>
    </lineage>
</organism>
<keyword evidence="4" id="KW-0206">Cytoskeleton</keyword>
<dbReference type="Gene3D" id="1.20.1270.60">
    <property type="entry name" value="Arfaptin homology (AH) domain/BAR domain"/>
    <property type="match status" value="1"/>
</dbReference>
<reference evidence="9" key="1">
    <citation type="submission" date="2022-07" db="EMBL/GenBank/DDBJ databases">
        <title>Phylogenomic reconstructions and comparative analyses of Kickxellomycotina fungi.</title>
        <authorList>
            <person name="Reynolds N.K."/>
            <person name="Stajich J.E."/>
            <person name="Barry K."/>
            <person name="Grigoriev I.V."/>
            <person name="Crous P."/>
            <person name="Smith M.E."/>
        </authorList>
    </citation>
    <scope>NUCLEOTIDE SEQUENCE</scope>
    <source>
        <strain evidence="9">RSA 567</strain>
    </source>
</reference>
<dbReference type="InterPro" id="IPR036028">
    <property type="entry name" value="SH3-like_dom_sf"/>
</dbReference>
<comment type="subcellular location">
    <subcellularLocation>
        <location evidence="1">Cytoplasm</location>
        <location evidence="1">Cytoskeleton</location>
    </subcellularLocation>
</comment>
<name>A0A9W8B552_9FUNG</name>
<dbReference type="GO" id="GO:0006897">
    <property type="term" value="P:endocytosis"/>
    <property type="evidence" value="ECO:0007669"/>
    <property type="project" value="InterPro"/>
</dbReference>
<dbReference type="GO" id="GO:0043332">
    <property type="term" value="C:mating projection tip"/>
    <property type="evidence" value="ECO:0007669"/>
    <property type="project" value="TreeGrafter"/>
</dbReference>
<feature type="region of interest" description="Disordered" evidence="6">
    <location>
        <begin position="310"/>
        <end position="345"/>
    </location>
</feature>
<protein>
    <recommendedName>
        <fullName evidence="11">BAR-domain-containing protein</fullName>
    </recommendedName>
</protein>
<dbReference type="SMART" id="SM00721">
    <property type="entry name" value="BAR"/>
    <property type="match status" value="1"/>
</dbReference>
<dbReference type="SUPFAM" id="SSF50044">
    <property type="entry name" value="SH3-domain"/>
    <property type="match status" value="1"/>
</dbReference>
<evidence type="ECO:0008006" key="11">
    <source>
        <dbReference type="Google" id="ProtNLM"/>
    </source>
</evidence>
<gene>
    <name evidence="9" type="ORF">H4R34_004653</name>
</gene>
<dbReference type="SMART" id="SM00326">
    <property type="entry name" value="SH3"/>
    <property type="match status" value="1"/>
</dbReference>
<feature type="region of interest" description="Disordered" evidence="6">
    <location>
        <begin position="415"/>
        <end position="495"/>
    </location>
</feature>
<evidence type="ECO:0000259" key="8">
    <source>
        <dbReference type="PROSITE" id="PS51021"/>
    </source>
</evidence>
<keyword evidence="10" id="KW-1185">Reference proteome</keyword>
<dbReference type="GO" id="GO:1990528">
    <property type="term" value="C:Rvs161p-Rvs167p complex"/>
    <property type="evidence" value="ECO:0007669"/>
    <property type="project" value="TreeGrafter"/>
</dbReference>
<evidence type="ECO:0000256" key="6">
    <source>
        <dbReference type="SAM" id="MobiDB-lite"/>
    </source>
</evidence>
<dbReference type="PANTHER" id="PTHR47174:SF3">
    <property type="entry name" value="BRIDGING INTEGRATOR 3"/>
    <property type="match status" value="1"/>
</dbReference>
<evidence type="ECO:0000256" key="3">
    <source>
        <dbReference type="ARBA" id="ARBA00022490"/>
    </source>
</evidence>
<evidence type="ECO:0000256" key="2">
    <source>
        <dbReference type="ARBA" id="ARBA00022443"/>
    </source>
</evidence>
<dbReference type="Proteomes" id="UP001151582">
    <property type="component" value="Unassembled WGS sequence"/>
</dbReference>
<feature type="domain" description="SH3" evidence="7">
    <location>
        <begin position="351"/>
        <end position="417"/>
    </location>
</feature>
<evidence type="ECO:0000256" key="4">
    <source>
        <dbReference type="ARBA" id="ARBA00023212"/>
    </source>
</evidence>